<dbReference type="RefSeq" id="WP_130552934.1">
    <property type="nucleotide sequence ID" value="NZ_SHMC01000010.1"/>
</dbReference>
<dbReference type="EMBL" id="SHMC01000010">
    <property type="protein sequence ID" value="TAA20368.1"/>
    <property type="molecule type" value="Genomic_DNA"/>
</dbReference>
<protein>
    <submittedName>
        <fullName evidence="2">Uncharacterized protein</fullName>
    </submittedName>
</protein>
<sequence length="246" mass="26712">MTTFRRWCGLWLGLLALAPALAGTPAPLPADAQVDGLRYAQLTAAWWQWALTVPVPPYLDPDGRFCGEGQRGSVWFLAGTAGGAPVNRRCEVPEGKYLLLPIINMYHASRYVENGQVLPMKACTEVRERAALNNDHLQSAEVLVDGARLPGIRQYRVASGCFDLHPETASQPGQVRTLAASDGYWLLLPPLPKGRHTISVGANYGKPGAAYGRMVQSFAYELWIGGKPRWAFAPAASASRRTEPAG</sequence>
<keyword evidence="1" id="KW-0732">Signal</keyword>
<accession>A0A4Q8L544</accession>
<comment type="caution">
    <text evidence="2">The sequence shown here is derived from an EMBL/GenBank/DDBJ whole genome shotgun (WGS) entry which is preliminary data.</text>
</comment>
<organism evidence="2 3">
    <name type="scientific">Pseudoxanthomonas winnipegensis</name>
    <dbReference type="NCBI Taxonomy" id="2480810"/>
    <lineage>
        <taxon>Bacteria</taxon>
        <taxon>Pseudomonadati</taxon>
        <taxon>Pseudomonadota</taxon>
        <taxon>Gammaproteobacteria</taxon>
        <taxon>Lysobacterales</taxon>
        <taxon>Lysobacteraceae</taxon>
        <taxon>Pseudoxanthomonas</taxon>
    </lineage>
</organism>
<feature type="signal peptide" evidence="1">
    <location>
        <begin position="1"/>
        <end position="22"/>
    </location>
</feature>
<reference evidence="2 3" key="1">
    <citation type="submission" date="2019-02" db="EMBL/GenBank/DDBJ databases">
        <title>WGS of Pseudoxanthomonas species novum from clinical isolates.</title>
        <authorList>
            <person name="Bernier A.-M."/>
            <person name="Bernard K."/>
            <person name="Vachon A."/>
        </authorList>
    </citation>
    <scope>NUCLEOTIDE SEQUENCE [LARGE SCALE GENOMIC DNA]</scope>
    <source>
        <strain evidence="2 3">NML171200</strain>
    </source>
</reference>
<dbReference type="Proteomes" id="UP000292627">
    <property type="component" value="Unassembled WGS sequence"/>
</dbReference>
<feature type="chain" id="PRO_5020789399" evidence="1">
    <location>
        <begin position="23"/>
        <end position="246"/>
    </location>
</feature>
<evidence type="ECO:0000313" key="2">
    <source>
        <dbReference type="EMBL" id="TAA20368.1"/>
    </source>
</evidence>
<proteinExistence type="predicted"/>
<name>A0A4Q8L544_9GAMM</name>
<gene>
    <name evidence="2" type="ORF">EA660_18450</name>
</gene>
<evidence type="ECO:0000313" key="3">
    <source>
        <dbReference type="Proteomes" id="UP000292627"/>
    </source>
</evidence>
<dbReference type="AlphaFoldDB" id="A0A4Q8L544"/>
<dbReference type="OrthoDB" id="5511088at2"/>
<evidence type="ECO:0000256" key="1">
    <source>
        <dbReference type="SAM" id="SignalP"/>
    </source>
</evidence>